<evidence type="ECO:0000313" key="1">
    <source>
        <dbReference type="EMBL" id="KAG1310628.1"/>
    </source>
</evidence>
<keyword evidence="2" id="KW-1185">Reference proteome</keyword>
<dbReference type="Proteomes" id="UP000716291">
    <property type="component" value="Unassembled WGS sequence"/>
</dbReference>
<name>A0A9P6XD38_RHIOR</name>
<dbReference type="AlphaFoldDB" id="A0A9P6XD38"/>
<gene>
    <name evidence="1" type="ORF">G6F64_004425</name>
</gene>
<organism evidence="1 2">
    <name type="scientific">Rhizopus oryzae</name>
    <name type="common">Mucormycosis agent</name>
    <name type="synonym">Rhizopus arrhizus var. delemar</name>
    <dbReference type="NCBI Taxonomy" id="64495"/>
    <lineage>
        <taxon>Eukaryota</taxon>
        <taxon>Fungi</taxon>
        <taxon>Fungi incertae sedis</taxon>
        <taxon>Mucoromycota</taxon>
        <taxon>Mucoromycotina</taxon>
        <taxon>Mucoromycetes</taxon>
        <taxon>Mucorales</taxon>
        <taxon>Mucorineae</taxon>
        <taxon>Rhizopodaceae</taxon>
        <taxon>Rhizopus</taxon>
    </lineage>
</organism>
<comment type="caution">
    <text evidence="1">The sequence shown here is derived from an EMBL/GenBank/DDBJ whole genome shotgun (WGS) entry which is preliminary data.</text>
</comment>
<protein>
    <submittedName>
        <fullName evidence="1">Uncharacterized protein</fullName>
    </submittedName>
</protein>
<dbReference type="OrthoDB" id="10282447at2759"/>
<sequence length="112" mass="13010">MLHFINQTTMKERVHLLQATFLMRSIIAPEDTLLYQFLPYLRLSTIRPQWCKLSKTPVWKQCAAANVDFLDLRTFKGVCKTYIQDKFDSRCNGMNLGLISACRSQLIIDPIL</sequence>
<dbReference type="EMBL" id="JAANQT010000483">
    <property type="protein sequence ID" value="KAG1310628.1"/>
    <property type="molecule type" value="Genomic_DNA"/>
</dbReference>
<accession>A0A9P6XD38</accession>
<evidence type="ECO:0000313" key="2">
    <source>
        <dbReference type="Proteomes" id="UP000716291"/>
    </source>
</evidence>
<proteinExistence type="predicted"/>
<reference evidence="1" key="1">
    <citation type="journal article" date="2020" name="Microb. Genom.">
        <title>Genetic diversity of clinical and environmental Mucorales isolates obtained from an investigation of mucormycosis cases among solid organ transplant recipients.</title>
        <authorList>
            <person name="Nguyen M.H."/>
            <person name="Kaul D."/>
            <person name="Muto C."/>
            <person name="Cheng S.J."/>
            <person name="Richter R.A."/>
            <person name="Bruno V.M."/>
            <person name="Liu G."/>
            <person name="Beyhan S."/>
            <person name="Sundermann A.J."/>
            <person name="Mounaud S."/>
            <person name="Pasculle A.W."/>
            <person name="Nierman W.C."/>
            <person name="Driscoll E."/>
            <person name="Cumbie R."/>
            <person name="Clancy C.J."/>
            <person name="Dupont C.L."/>
        </authorList>
    </citation>
    <scope>NUCLEOTIDE SEQUENCE</scope>
    <source>
        <strain evidence="1">GL11</strain>
    </source>
</reference>